<accession>A0A813VYW4</accession>
<reference evidence="2" key="1">
    <citation type="submission" date="2021-02" db="EMBL/GenBank/DDBJ databases">
        <authorList>
            <person name="Nowell W R."/>
        </authorList>
    </citation>
    <scope>NUCLEOTIDE SEQUENCE</scope>
</reference>
<sequence length="278" mass="31069">MFLVSQCSLTQQSIDNDKNKFLANKLVALEGMPFSLFQAQIDSFTAGHIAQTLGKFYRTQPFIYETSRANQLLTVLQTNWQIAYISAADNYVVATVSRITSLESFSRPLYIDANSNTTVLPGVVASCLPIDGIRLSTLECFYDSNYILNLASIASTRSTTIWIAKPLNTSTPSIYPASSSIGSIVDSLFVEDWGIKSNYSSYFASCAPYSCSYKYIDHNTILYIIATMLGLYGGLVVILRFIVWYGWRMYRKIMGWMQTAPSSTSARVVPFQPTIHIE</sequence>
<evidence type="ECO:0000256" key="1">
    <source>
        <dbReference type="SAM" id="Phobius"/>
    </source>
</evidence>
<dbReference type="Proteomes" id="UP000663860">
    <property type="component" value="Unassembled WGS sequence"/>
</dbReference>
<name>A0A813VYW4_9BILA</name>
<gene>
    <name evidence="2" type="ORF">IZO911_LOCUS9223</name>
</gene>
<feature type="transmembrane region" description="Helical" evidence="1">
    <location>
        <begin position="221"/>
        <end position="247"/>
    </location>
</feature>
<comment type="caution">
    <text evidence="2">The sequence shown here is derived from an EMBL/GenBank/DDBJ whole genome shotgun (WGS) entry which is preliminary data.</text>
</comment>
<keyword evidence="1" id="KW-0812">Transmembrane</keyword>
<evidence type="ECO:0000313" key="2">
    <source>
        <dbReference type="EMBL" id="CAF0844055.1"/>
    </source>
</evidence>
<dbReference type="EMBL" id="CAJNOE010000064">
    <property type="protein sequence ID" value="CAF0844055.1"/>
    <property type="molecule type" value="Genomic_DNA"/>
</dbReference>
<organism evidence="2 3">
    <name type="scientific">Adineta steineri</name>
    <dbReference type="NCBI Taxonomy" id="433720"/>
    <lineage>
        <taxon>Eukaryota</taxon>
        <taxon>Metazoa</taxon>
        <taxon>Spiralia</taxon>
        <taxon>Gnathifera</taxon>
        <taxon>Rotifera</taxon>
        <taxon>Eurotatoria</taxon>
        <taxon>Bdelloidea</taxon>
        <taxon>Adinetida</taxon>
        <taxon>Adinetidae</taxon>
        <taxon>Adineta</taxon>
    </lineage>
</organism>
<evidence type="ECO:0000313" key="3">
    <source>
        <dbReference type="Proteomes" id="UP000663860"/>
    </source>
</evidence>
<protein>
    <submittedName>
        <fullName evidence="2">Uncharacterized protein</fullName>
    </submittedName>
</protein>
<dbReference type="AlphaFoldDB" id="A0A813VYW4"/>
<proteinExistence type="predicted"/>
<keyword evidence="1" id="KW-0472">Membrane</keyword>
<keyword evidence="1" id="KW-1133">Transmembrane helix</keyword>